<evidence type="ECO:0000256" key="2">
    <source>
        <dbReference type="PROSITE-ProRule" id="PRU00703"/>
    </source>
</evidence>
<dbReference type="PROSITE" id="PS51371">
    <property type="entry name" value="CBS"/>
    <property type="match status" value="2"/>
</dbReference>
<evidence type="ECO:0000313" key="5">
    <source>
        <dbReference type="Proteomes" id="UP000035017"/>
    </source>
</evidence>
<dbReference type="CDD" id="cd04623">
    <property type="entry name" value="CBS_pair_bac_euk"/>
    <property type="match status" value="1"/>
</dbReference>
<evidence type="ECO:0000313" key="4">
    <source>
        <dbReference type="EMBL" id="KIP99290.1"/>
    </source>
</evidence>
<dbReference type="EMBL" id="JXQV01000030">
    <property type="protein sequence ID" value="KIP99290.1"/>
    <property type="molecule type" value="Genomic_DNA"/>
</dbReference>
<dbReference type="InterPro" id="IPR000644">
    <property type="entry name" value="CBS_dom"/>
</dbReference>
<reference evidence="4 5" key="1">
    <citation type="submission" date="2014-12" db="EMBL/GenBank/DDBJ databases">
        <title>16Stimator: statistical estimation of ribosomal gene copy numbers from draft genome assemblies.</title>
        <authorList>
            <person name="Perisin M.A."/>
            <person name="Vetter M."/>
            <person name="Gilbert J.A."/>
            <person name="Bergelson J."/>
        </authorList>
    </citation>
    <scope>NUCLEOTIDE SEQUENCE [LARGE SCALE GENOMIC DNA]</scope>
    <source>
        <strain evidence="4 5">MEJ076</strain>
    </source>
</reference>
<organism evidence="4 5">
    <name type="scientific">Agrobacterium tumefaciens</name>
    <dbReference type="NCBI Taxonomy" id="358"/>
    <lineage>
        <taxon>Bacteria</taxon>
        <taxon>Pseudomonadati</taxon>
        <taxon>Pseudomonadota</taxon>
        <taxon>Alphaproteobacteria</taxon>
        <taxon>Hyphomicrobiales</taxon>
        <taxon>Rhizobiaceae</taxon>
        <taxon>Rhizobium/Agrobacterium group</taxon>
        <taxon>Agrobacterium</taxon>
        <taxon>Agrobacterium tumefaciens complex</taxon>
    </lineage>
</organism>
<dbReference type="InterPro" id="IPR046342">
    <property type="entry name" value="CBS_dom_sf"/>
</dbReference>
<accession>A0A0D0JUR3</accession>
<comment type="caution">
    <text evidence="4">The sequence shown here is derived from an EMBL/GenBank/DDBJ whole genome shotgun (WGS) entry which is preliminary data.</text>
</comment>
<gene>
    <name evidence="4" type="ORF">RU07_19090</name>
</gene>
<dbReference type="InterPro" id="IPR044725">
    <property type="entry name" value="CBSX3_CBS_dom"/>
</dbReference>
<feature type="domain" description="CBS" evidence="3">
    <location>
        <begin position="12"/>
        <end position="70"/>
    </location>
</feature>
<keyword evidence="1 2" id="KW-0129">CBS domain</keyword>
<dbReference type="Gene3D" id="3.10.580.10">
    <property type="entry name" value="CBS-domain"/>
    <property type="match status" value="1"/>
</dbReference>
<dbReference type="AlphaFoldDB" id="A0A0D0JUR3"/>
<protein>
    <submittedName>
        <fullName evidence="4">Inosine-5-monophosphate dehydrogenase</fullName>
    </submittedName>
</protein>
<dbReference type="InterPro" id="IPR051257">
    <property type="entry name" value="Diverse_CBS-Domain"/>
</dbReference>
<feature type="domain" description="CBS" evidence="3">
    <location>
        <begin position="78"/>
        <end position="134"/>
    </location>
</feature>
<dbReference type="Pfam" id="PF00571">
    <property type="entry name" value="CBS"/>
    <property type="match status" value="2"/>
</dbReference>
<evidence type="ECO:0000256" key="1">
    <source>
        <dbReference type="ARBA" id="ARBA00023122"/>
    </source>
</evidence>
<dbReference type="PANTHER" id="PTHR43080">
    <property type="entry name" value="CBS DOMAIN-CONTAINING PROTEIN CBSX3, MITOCHONDRIAL"/>
    <property type="match status" value="1"/>
</dbReference>
<dbReference type="OrthoDB" id="9807125at2"/>
<dbReference type="Proteomes" id="UP000035017">
    <property type="component" value="Unassembled WGS sequence"/>
</dbReference>
<dbReference type="PANTHER" id="PTHR43080:SF2">
    <property type="entry name" value="CBS DOMAIN-CONTAINING PROTEIN"/>
    <property type="match status" value="1"/>
</dbReference>
<dbReference type="SMART" id="SM00116">
    <property type="entry name" value="CBS"/>
    <property type="match status" value="2"/>
</dbReference>
<dbReference type="SUPFAM" id="SSF54631">
    <property type="entry name" value="CBS-domain pair"/>
    <property type="match status" value="1"/>
</dbReference>
<evidence type="ECO:0000259" key="3">
    <source>
        <dbReference type="PROSITE" id="PS51371"/>
    </source>
</evidence>
<name>A0A0D0JUR3_AGRTU</name>
<sequence>MPVFVKELLDLKGRNVVTVRPDMSLGDAAITLNEHRIGAVVVTDEKGAILGIFTERDMVKAIATQASDALQSPVSTVMTKNVTRCHEGSTSDDVMELMTGGRFRHVPVEANGQLVGIISIGDVVKARMSEIEAEAEHIKAYIAG</sequence>
<proteinExistence type="predicted"/>